<feature type="domain" description="Bromo" evidence="6">
    <location>
        <begin position="234"/>
        <end position="306"/>
    </location>
</feature>
<dbReference type="Gene3D" id="1.20.1270.220">
    <property type="match status" value="1"/>
</dbReference>
<evidence type="ECO:0000256" key="2">
    <source>
        <dbReference type="ARBA" id="ARBA00023117"/>
    </source>
</evidence>
<evidence type="ECO:0000313" key="8">
    <source>
        <dbReference type="EMBL" id="KAE8124737.1"/>
    </source>
</evidence>
<feature type="domain" description="NET" evidence="7">
    <location>
        <begin position="410"/>
        <end position="491"/>
    </location>
</feature>
<dbReference type="Proteomes" id="UP000327013">
    <property type="component" value="Chromosome 8"/>
</dbReference>
<organism evidence="8 9">
    <name type="scientific">Carpinus fangiana</name>
    <dbReference type="NCBI Taxonomy" id="176857"/>
    <lineage>
        <taxon>Eukaryota</taxon>
        <taxon>Viridiplantae</taxon>
        <taxon>Streptophyta</taxon>
        <taxon>Embryophyta</taxon>
        <taxon>Tracheophyta</taxon>
        <taxon>Spermatophyta</taxon>
        <taxon>Magnoliopsida</taxon>
        <taxon>eudicotyledons</taxon>
        <taxon>Gunneridae</taxon>
        <taxon>Pentapetalae</taxon>
        <taxon>rosids</taxon>
        <taxon>fabids</taxon>
        <taxon>Fagales</taxon>
        <taxon>Betulaceae</taxon>
        <taxon>Carpinus</taxon>
    </lineage>
</organism>
<dbReference type="Pfam" id="PF00439">
    <property type="entry name" value="Bromodomain"/>
    <property type="match status" value="1"/>
</dbReference>
<feature type="compositionally biased region" description="Polar residues" evidence="5">
    <location>
        <begin position="35"/>
        <end position="52"/>
    </location>
</feature>
<keyword evidence="2 4" id="KW-0103">Bromodomain</keyword>
<evidence type="ECO:0000256" key="1">
    <source>
        <dbReference type="ARBA" id="ARBA00023015"/>
    </source>
</evidence>
<dbReference type="PRINTS" id="PR00503">
    <property type="entry name" value="BROMODOMAIN"/>
</dbReference>
<dbReference type="EMBL" id="CM017328">
    <property type="protein sequence ID" value="KAE8124737.1"/>
    <property type="molecule type" value="Genomic_DNA"/>
</dbReference>
<dbReference type="PANTHER" id="PTHR45926">
    <property type="entry name" value="OSJNBA0053K19.4 PROTEIN"/>
    <property type="match status" value="1"/>
</dbReference>
<evidence type="ECO:0000256" key="3">
    <source>
        <dbReference type="ARBA" id="ARBA00023163"/>
    </source>
</evidence>
<dbReference type="Pfam" id="PF17035">
    <property type="entry name" value="BET"/>
    <property type="match status" value="1"/>
</dbReference>
<evidence type="ECO:0008006" key="10">
    <source>
        <dbReference type="Google" id="ProtNLM"/>
    </source>
</evidence>
<feature type="region of interest" description="Disordered" evidence="5">
    <location>
        <begin position="487"/>
        <end position="582"/>
    </location>
</feature>
<dbReference type="InterPro" id="IPR036427">
    <property type="entry name" value="Bromodomain-like_sf"/>
</dbReference>
<dbReference type="Gene3D" id="1.20.920.10">
    <property type="entry name" value="Bromodomain-like"/>
    <property type="match status" value="1"/>
</dbReference>
<name>A0A5N6RS43_9ROSI</name>
<dbReference type="InterPro" id="IPR027353">
    <property type="entry name" value="NET_dom"/>
</dbReference>
<evidence type="ECO:0000256" key="5">
    <source>
        <dbReference type="SAM" id="MobiDB-lite"/>
    </source>
</evidence>
<dbReference type="SMART" id="SM00297">
    <property type="entry name" value="BROMO"/>
    <property type="match status" value="1"/>
</dbReference>
<evidence type="ECO:0000259" key="7">
    <source>
        <dbReference type="PROSITE" id="PS51525"/>
    </source>
</evidence>
<accession>A0A5N6RS43</accession>
<dbReference type="SUPFAM" id="SSF47370">
    <property type="entry name" value="Bromodomain"/>
    <property type="match status" value="1"/>
</dbReference>
<reference evidence="8 9" key="1">
    <citation type="submission" date="2019-06" db="EMBL/GenBank/DDBJ databases">
        <title>A chromosomal-level reference genome of Carpinus fangiana (Coryloideae, Betulaceae).</title>
        <authorList>
            <person name="Yang X."/>
            <person name="Wang Z."/>
            <person name="Zhang L."/>
            <person name="Hao G."/>
            <person name="Liu J."/>
            <person name="Yang Y."/>
        </authorList>
    </citation>
    <scope>NUCLEOTIDE SEQUENCE [LARGE SCALE GENOMIC DNA]</scope>
    <source>
        <strain evidence="8">Cfa_2016G</strain>
        <tissue evidence="8">Leaf</tissue>
    </source>
</reference>
<keyword evidence="1" id="KW-0805">Transcription regulation</keyword>
<protein>
    <recommendedName>
        <fullName evidence="10">Bromo domain-containing protein</fullName>
    </recommendedName>
</protein>
<feature type="region of interest" description="Disordered" evidence="5">
    <location>
        <begin position="1"/>
        <end position="93"/>
    </location>
</feature>
<sequence>MASGLLGGDEAREKKRRWEESNHVYSRKHHKKSENSNNVSSQTLATTTEDNNSPPPRSFDEVASDDSSSLNRPQPVAQGGANGNVLPGYSRFEDRVRISVSSRPKSEVRELRRKLVSELDQVRGLMKKLEDAVDRVGSAMRVNSEVGSNSKPFRAVVETKDQGVGELVEKEKRTPKEKQYYKKSDLVSGKESKKKLKSNGGKRDDGLEKGFRVDKDWHSSPVFKSCSDLLAKLMKHKFGWVFNKPVDVKGLGLHDYYTIIKHPMDLGTVKTRLNKNWYKSPREFAEDVRRTFSNAILYNPKGQDVHFMAEQLSKIFEDQGKPIEAEFNRTRRVEMARDAGLSTPTSRKAPMLARALALAPALAPAPAPAPPPPVEMTTLDRAESMTMPVAPKMKAASSSQLGRTPLPKKPKARDPDKRDMTYEEKQRLSLNLQSLPSEKLDYIVQIIRRRNPGIFQQDDEIEVDMGSVDPETLWELDRFVTNYKKSLSKNKRKAELAPHSEAETDHATQETNVPPAIAEAPKENEPAENNATKFTPVQGEKQGDNVSGSSSSSGSSSGSGSSSSDSDSNSHSASRSDAEHLP</sequence>
<dbReference type="InterPro" id="IPR001487">
    <property type="entry name" value="Bromodomain"/>
</dbReference>
<proteinExistence type="predicted"/>
<feature type="compositionally biased region" description="Low complexity" evidence="5">
    <location>
        <begin position="547"/>
        <end position="573"/>
    </location>
</feature>
<dbReference type="InterPro" id="IPR037377">
    <property type="entry name" value="GTE_bromo"/>
</dbReference>
<gene>
    <name evidence="8" type="ORF">FH972_019594</name>
</gene>
<dbReference type="AlphaFoldDB" id="A0A5N6RS43"/>
<keyword evidence="3" id="KW-0804">Transcription</keyword>
<dbReference type="OrthoDB" id="21449at2759"/>
<dbReference type="PROSITE" id="PS50014">
    <property type="entry name" value="BROMODOMAIN_2"/>
    <property type="match status" value="1"/>
</dbReference>
<evidence type="ECO:0000256" key="4">
    <source>
        <dbReference type="PROSITE-ProRule" id="PRU00035"/>
    </source>
</evidence>
<dbReference type="InterPro" id="IPR038336">
    <property type="entry name" value="NET_sf"/>
</dbReference>
<keyword evidence="9" id="KW-1185">Reference proteome</keyword>
<evidence type="ECO:0000313" key="9">
    <source>
        <dbReference type="Proteomes" id="UP000327013"/>
    </source>
</evidence>
<feature type="compositionally biased region" description="Basic and acidic residues" evidence="5">
    <location>
        <begin position="493"/>
        <end position="508"/>
    </location>
</feature>
<dbReference type="CDD" id="cd05506">
    <property type="entry name" value="Bromo_plant1"/>
    <property type="match status" value="1"/>
</dbReference>
<evidence type="ECO:0000259" key="6">
    <source>
        <dbReference type="PROSITE" id="PS50014"/>
    </source>
</evidence>
<dbReference type="PROSITE" id="PS51525">
    <property type="entry name" value="NET"/>
    <property type="match status" value="1"/>
</dbReference>
<feature type="region of interest" description="Disordered" evidence="5">
    <location>
        <begin position="391"/>
        <end position="418"/>
    </location>
</feature>
<feature type="compositionally biased region" description="Basic and acidic residues" evidence="5">
    <location>
        <begin position="9"/>
        <end position="22"/>
    </location>
</feature>